<dbReference type="KEGG" id="vg:41701514"/>
<dbReference type="Proteomes" id="UP000289908">
    <property type="component" value="Segment"/>
</dbReference>
<dbReference type="GeneID" id="41701514"/>
<feature type="region of interest" description="Disordered" evidence="1">
    <location>
        <begin position="25"/>
        <end position="47"/>
    </location>
</feature>
<evidence type="ECO:0000313" key="4">
    <source>
        <dbReference type="Proteomes" id="UP000289908"/>
    </source>
</evidence>
<organism evidence="3">
    <name type="scientific">Rhinolophus gammaherpesvirus 1</name>
    <dbReference type="NCBI Taxonomy" id="2054179"/>
    <lineage>
        <taxon>Viruses</taxon>
        <taxon>Duplodnaviria</taxon>
        <taxon>Heunggongvirae</taxon>
        <taxon>Peploviricota</taxon>
        <taxon>Herviviricetes</taxon>
        <taxon>Herpesvirales</taxon>
        <taxon>Orthoherpesviridae</taxon>
        <taxon>Gammaherpesvirinae</taxon>
        <taxon>Percavirus</taxon>
        <taxon>Percavirus rhinolophidgamma1</taxon>
    </lineage>
</organism>
<dbReference type="RefSeq" id="YP_009551890.1">
    <property type="nucleotide sequence ID" value="NC_040539.1"/>
</dbReference>
<feature type="transmembrane region" description="Helical" evidence="2">
    <location>
        <begin position="67"/>
        <end position="89"/>
    </location>
</feature>
<keyword evidence="2" id="KW-0472">Membrane</keyword>
<accession>A0A2Z5U672</accession>
<feature type="region of interest" description="Disordered" evidence="1">
    <location>
        <begin position="103"/>
        <end position="137"/>
    </location>
</feature>
<keyword evidence="2" id="KW-1133">Transmembrane helix</keyword>
<feature type="compositionally biased region" description="Polar residues" evidence="1">
    <location>
        <begin position="35"/>
        <end position="47"/>
    </location>
</feature>
<proteinExistence type="predicted"/>
<evidence type="ECO:0000256" key="2">
    <source>
        <dbReference type="SAM" id="Phobius"/>
    </source>
</evidence>
<feature type="compositionally biased region" description="Low complexity" evidence="1">
    <location>
        <begin position="25"/>
        <end position="34"/>
    </location>
</feature>
<feature type="compositionally biased region" description="Acidic residues" evidence="1">
    <location>
        <begin position="103"/>
        <end position="114"/>
    </location>
</feature>
<name>A0A2Z5U672_9GAMA</name>
<feature type="compositionally biased region" description="Low complexity" evidence="1">
    <location>
        <begin position="119"/>
        <end position="128"/>
    </location>
</feature>
<dbReference type="EMBL" id="LC333428">
    <property type="protein sequence ID" value="BBB06529.1"/>
    <property type="molecule type" value="Genomic_DNA"/>
</dbReference>
<sequence>MKLLLLLGLCGVVLVQLIQGQITNTPQTTNSTNPDGDSTDATLNNSSTVSAPRQVPVLYYLSPQWRLPLLLTGIFLALLTVLCVLWFFYLCLRFVVCPPCDGEDPQAEEEEEGEHSETTLESGLGESQEGSEAEDAV</sequence>
<keyword evidence="2" id="KW-0812">Transmembrane</keyword>
<protein>
    <submittedName>
        <fullName evidence="3">Uncharacterized protein</fullName>
    </submittedName>
</protein>
<gene>
    <name evidence="3" type="primary">ORF83</name>
</gene>
<reference evidence="3" key="1">
    <citation type="submission" date="2017-11" db="EMBL/GenBank/DDBJ databases">
        <title>Complete genome of Rhinolophus gammaherpesvirus-1.</title>
        <authorList>
            <person name="Maeda K."/>
            <person name="Noguchi K."/>
        </authorList>
    </citation>
    <scope>NUCLEOTIDE SEQUENCE [LARGE SCALE GENOMIC DNA]</scope>
    <source>
        <strain evidence="3">BV1</strain>
    </source>
</reference>
<evidence type="ECO:0000313" key="3">
    <source>
        <dbReference type="EMBL" id="BBB06529.1"/>
    </source>
</evidence>
<keyword evidence="4" id="KW-1185">Reference proteome</keyword>
<evidence type="ECO:0000256" key="1">
    <source>
        <dbReference type="SAM" id="MobiDB-lite"/>
    </source>
</evidence>